<keyword evidence="2" id="KW-1185">Reference proteome</keyword>
<gene>
    <name evidence="1" type="ORF">FOMPIDRAFT_116476</name>
</gene>
<dbReference type="Proteomes" id="UP000015241">
    <property type="component" value="Unassembled WGS sequence"/>
</dbReference>
<accession>S8DGD5</accession>
<dbReference type="AlphaFoldDB" id="S8DGD5"/>
<dbReference type="OrthoDB" id="2810673at2759"/>
<evidence type="ECO:0000313" key="1">
    <source>
        <dbReference type="EMBL" id="EPS92636.1"/>
    </source>
</evidence>
<dbReference type="EMBL" id="KE504420">
    <property type="protein sequence ID" value="EPS92636.1"/>
    <property type="molecule type" value="Genomic_DNA"/>
</dbReference>
<evidence type="ECO:0000313" key="2">
    <source>
        <dbReference type="Proteomes" id="UP000015241"/>
    </source>
</evidence>
<reference evidence="1 2" key="1">
    <citation type="journal article" date="2012" name="Science">
        <title>The Paleozoic origin of enzymatic lignin decomposition reconstructed from 31 fungal genomes.</title>
        <authorList>
            <person name="Floudas D."/>
            <person name="Binder M."/>
            <person name="Riley R."/>
            <person name="Barry K."/>
            <person name="Blanchette R.A."/>
            <person name="Henrissat B."/>
            <person name="Martinez A.T."/>
            <person name="Otillar R."/>
            <person name="Spatafora J.W."/>
            <person name="Yadav J.S."/>
            <person name="Aerts A."/>
            <person name="Benoit I."/>
            <person name="Boyd A."/>
            <person name="Carlson A."/>
            <person name="Copeland A."/>
            <person name="Coutinho P.M."/>
            <person name="de Vries R.P."/>
            <person name="Ferreira P."/>
            <person name="Findley K."/>
            <person name="Foster B."/>
            <person name="Gaskell J."/>
            <person name="Glotzer D."/>
            <person name="Gorecki P."/>
            <person name="Heitman J."/>
            <person name="Hesse C."/>
            <person name="Hori C."/>
            <person name="Igarashi K."/>
            <person name="Jurgens J.A."/>
            <person name="Kallen N."/>
            <person name="Kersten P."/>
            <person name="Kohler A."/>
            <person name="Kuees U."/>
            <person name="Kumar T.K.A."/>
            <person name="Kuo A."/>
            <person name="LaButti K."/>
            <person name="Larrondo L.F."/>
            <person name="Lindquist E."/>
            <person name="Ling A."/>
            <person name="Lombard V."/>
            <person name="Lucas S."/>
            <person name="Lundell T."/>
            <person name="Martin R."/>
            <person name="McLaughlin D.J."/>
            <person name="Morgenstern I."/>
            <person name="Morin E."/>
            <person name="Murat C."/>
            <person name="Nagy L.G."/>
            <person name="Nolan M."/>
            <person name="Ohm R.A."/>
            <person name="Patyshakuliyeva A."/>
            <person name="Rokas A."/>
            <person name="Ruiz-Duenas F.J."/>
            <person name="Sabat G."/>
            <person name="Salamov A."/>
            <person name="Samejima M."/>
            <person name="Schmutz J."/>
            <person name="Slot J.C."/>
            <person name="St John F."/>
            <person name="Stenlid J."/>
            <person name="Sun H."/>
            <person name="Sun S."/>
            <person name="Syed K."/>
            <person name="Tsang A."/>
            <person name="Wiebenga A."/>
            <person name="Young D."/>
            <person name="Pisabarro A."/>
            <person name="Eastwood D.C."/>
            <person name="Martin F."/>
            <person name="Cullen D."/>
            <person name="Grigoriev I.V."/>
            <person name="Hibbett D.S."/>
        </authorList>
    </citation>
    <scope>NUCLEOTIDE SEQUENCE</scope>
    <source>
        <strain evidence="2">FP-58527</strain>
    </source>
</reference>
<organism evidence="1 2">
    <name type="scientific">Fomitopsis schrenkii</name>
    <name type="common">Brown rot fungus</name>
    <dbReference type="NCBI Taxonomy" id="2126942"/>
    <lineage>
        <taxon>Eukaryota</taxon>
        <taxon>Fungi</taxon>
        <taxon>Dikarya</taxon>
        <taxon>Basidiomycota</taxon>
        <taxon>Agaricomycotina</taxon>
        <taxon>Agaricomycetes</taxon>
        <taxon>Polyporales</taxon>
        <taxon>Fomitopsis</taxon>
    </lineage>
</organism>
<name>S8DGD5_FOMSC</name>
<sequence length="239" mass="27830">MATNWWRVATNPSYLTDDELHAIKEAHQLVLSLAPVSPEEIPQTVTFCQVIGVMHRVRMWQHREFIHFLRWVDANNVDDDIDWSATGRDHARNLAILKQATTLTRYRAIPGPSDGPPDGTPYQRRYGQLSESLRDRLERDASEFLRTHRYFFHHAETDIYVLQVFEKASLELLCCMLECILMRVRSQHSWGIRFYVRGRINGVKRALISVPALAHLSLDLTKFVPSIKRARSMLEVDEY</sequence>
<proteinExistence type="predicted"/>
<dbReference type="InParanoid" id="S8DGD5"/>
<protein>
    <submittedName>
        <fullName evidence="1">Uncharacterized protein</fullName>
    </submittedName>
</protein>
<dbReference type="HOGENOM" id="CLU_1277641_0_0_1"/>